<dbReference type="InterPro" id="IPR036691">
    <property type="entry name" value="Endo/exonu/phosph_ase_sf"/>
</dbReference>
<reference evidence="2" key="1">
    <citation type="submission" date="2025-08" db="UniProtKB">
        <authorList>
            <consortium name="RefSeq"/>
        </authorList>
    </citation>
    <scope>IDENTIFICATION</scope>
    <source>
        <strain evidence="2">MV-25-SWS-2005</strain>
        <tissue evidence="2">Whole body</tissue>
    </source>
</reference>
<dbReference type="Proteomes" id="UP000001819">
    <property type="component" value="Chromosome X"/>
</dbReference>
<accession>A0A6I8W6T8</accession>
<name>A0A6I8W6T8_DROPS</name>
<gene>
    <name evidence="2" type="primary">LOC117184643</name>
</gene>
<organism evidence="1 2">
    <name type="scientific">Drosophila pseudoobscura pseudoobscura</name>
    <name type="common">Fruit fly</name>
    <dbReference type="NCBI Taxonomy" id="46245"/>
    <lineage>
        <taxon>Eukaryota</taxon>
        <taxon>Metazoa</taxon>
        <taxon>Ecdysozoa</taxon>
        <taxon>Arthropoda</taxon>
        <taxon>Hexapoda</taxon>
        <taxon>Insecta</taxon>
        <taxon>Pterygota</taxon>
        <taxon>Neoptera</taxon>
        <taxon>Endopterygota</taxon>
        <taxon>Diptera</taxon>
        <taxon>Brachycera</taxon>
        <taxon>Muscomorpha</taxon>
        <taxon>Ephydroidea</taxon>
        <taxon>Drosophilidae</taxon>
        <taxon>Drosophila</taxon>
        <taxon>Sophophora</taxon>
    </lineage>
</organism>
<dbReference type="InParanoid" id="A0A6I8W6T8"/>
<dbReference type="KEGG" id="dpo:117184643"/>
<keyword evidence="1" id="KW-1185">Reference proteome</keyword>
<evidence type="ECO:0000313" key="1">
    <source>
        <dbReference type="Proteomes" id="UP000001819"/>
    </source>
</evidence>
<dbReference type="AlphaFoldDB" id="A0A6I8W6T8"/>
<proteinExistence type="predicted"/>
<dbReference type="SUPFAM" id="SSF56219">
    <property type="entry name" value="DNase I-like"/>
    <property type="match status" value="1"/>
</dbReference>
<dbReference type="RefSeq" id="XP_033239076.1">
    <property type="nucleotide sequence ID" value="XM_033383185.1"/>
</dbReference>
<sequence length="114" mass="12980">MAHEEDHPPNDLVRKISSDSERTGKDLLIGCDANAHHTQWGSKDTNVRDTIKSWKVLGDHFFSDHRYIETILSFEIPKPTTISTPEKPTGKNIAQPWRNYSLLTPLIARTLKTT</sequence>
<evidence type="ECO:0000313" key="2">
    <source>
        <dbReference type="RefSeq" id="XP_033239076.1"/>
    </source>
</evidence>
<evidence type="ECO:0008006" key="3">
    <source>
        <dbReference type="Google" id="ProtNLM"/>
    </source>
</evidence>
<dbReference type="Gene3D" id="3.60.10.10">
    <property type="entry name" value="Endonuclease/exonuclease/phosphatase"/>
    <property type="match status" value="1"/>
</dbReference>
<protein>
    <recommendedName>
        <fullName evidence="3">Endonuclease/exonuclease/phosphatase domain-containing protein</fullName>
    </recommendedName>
</protein>